<keyword evidence="5" id="KW-0378">Hydrolase</keyword>
<dbReference type="Gene3D" id="3.40.50.1000">
    <property type="entry name" value="HAD superfamily/HAD-like"/>
    <property type="match status" value="1"/>
</dbReference>
<evidence type="ECO:0000256" key="2">
    <source>
        <dbReference type="ARBA" id="ARBA00004818"/>
    </source>
</evidence>
<comment type="pathway">
    <text evidence="2">Organic acid metabolism; glycolate biosynthesis; glycolate from 2-phosphoglycolate: step 1/1.</text>
</comment>
<dbReference type="GO" id="GO:0008967">
    <property type="term" value="F:phosphoglycolate phosphatase activity"/>
    <property type="evidence" value="ECO:0007669"/>
    <property type="project" value="UniProtKB-EC"/>
</dbReference>
<comment type="similarity">
    <text evidence="3">Belongs to the HAD-like hydrolase superfamily. CbbY/CbbZ/Gph/YieH family.</text>
</comment>
<comment type="catalytic activity">
    <reaction evidence="1">
        <text>2-phosphoglycolate + H2O = glycolate + phosphate</text>
        <dbReference type="Rhea" id="RHEA:14369"/>
        <dbReference type="ChEBI" id="CHEBI:15377"/>
        <dbReference type="ChEBI" id="CHEBI:29805"/>
        <dbReference type="ChEBI" id="CHEBI:43474"/>
        <dbReference type="ChEBI" id="CHEBI:58033"/>
        <dbReference type="EC" id="3.1.3.18"/>
    </reaction>
</comment>
<dbReference type="InterPro" id="IPR023214">
    <property type="entry name" value="HAD_sf"/>
</dbReference>
<dbReference type="InterPro" id="IPR036412">
    <property type="entry name" value="HAD-like_sf"/>
</dbReference>
<name>B1A0P8_PELUQ</name>
<dbReference type="EMBL" id="EU410957">
    <property type="protein sequence ID" value="ACA21547.1"/>
    <property type="molecule type" value="Genomic_DNA"/>
</dbReference>
<dbReference type="SFLD" id="SFLDG01129">
    <property type="entry name" value="C1.5:_HAD__Beta-PGM__Phosphata"/>
    <property type="match status" value="1"/>
</dbReference>
<dbReference type="Pfam" id="PF13419">
    <property type="entry name" value="HAD_2"/>
    <property type="match status" value="1"/>
</dbReference>
<evidence type="ECO:0000313" key="5">
    <source>
        <dbReference type="EMBL" id="ACA21547.1"/>
    </source>
</evidence>
<proteinExistence type="inferred from homology"/>
<dbReference type="InterPro" id="IPR023198">
    <property type="entry name" value="PGP-like_dom2"/>
</dbReference>
<accession>B1A0P8</accession>
<dbReference type="InterPro" id="IPR050155">
    <property type="entry name" value="HAD-like_hydrolase_sf"/>
</dbReference>
<sequence length="230" mass="24582">MRCDGLLFDKDGTLFDFQATWSGWFLNVLAQLSQGDLTKQKKLAEAIDFDLSEQAFFAHSVAIAGTNQDLVEALIGELEGISEQELEDFLTQESLKAPVMEITPLVAFFDILQLNGLKLGVMTNDAEAGARAHLDAVGVAQKLDFIAGYDSGFGAKPSAEPLLAFCASVGILPSHVAMVGDSTHDLIAGKAAGMHCIGVLSGLADQRTLQAYADVVLPDISHIPSYLNLR</sequence>
<dbReference type="SUPFAM" id="SSF56784">
    <property type="entry name" value="HAD-like"/>
    <property type="match status" value="1"/>
</dbReference>
<reference evidence="5" key="1">
    <citation type="journal article" date="2008" name="ISME J.">
        <title>A rare SAR11 fosmid clone confirming genetic variability in the 'Candidatus Pelagibacter ubique' genome.</title>
        <authorList>
            <person name="Gilbert J.A."/>
            <person name="Muhling M."/>
            <person name="Joint I."/>
        </authorList>
    </citation>
    <scope>NUCLEOTIDE SEQUENCE</scope>
</reference>
<dbReference type="SFLD" id="SFLDS00003">
    <property type="entry name" value="Haloacid_Dehalogenase"/>
    <property type="match status" value="1"/>
</dbReference>
<dbReference type="AlphaFoldDB" id="B1A0P8"/>
<dbReference type="NCBIfam" id="TIGR01549">
    <property type="entry name" value="HAD-SF-IA-v1"/>
    <property type="match status" value="1"/>
</dbReference>
<dbReference type="EC" id="3.1.3.18" evidence="4"/>
<dbReference type="GO" id="GO:0006281">
    <property type="term" value="P:DNA repair"/>
    <property type="evidence" value="ECO:0007669"/>
    <property type="project" value="TreeGrafter"/>
</dbReference>
<organism evidence="5">
    <name type="scientific">Pelagibacter ubique</name>
    <dbReference type="NCBI Taxonomy" id="198252"/>
    <lineage>
        <taxon>Bacteria</taxon>
        <taxon>Pseudomonadati</taxon>
        <taxon>Pseudomonadota</taxon>
        <taxon>Alphaproteobacteria</taxon>
        <taxon>Candidatus Pelagibacterales</taxon>
        <taxon>Candidatus Pelagibacteraceae</taxon>
        <taxon>Candidatus Pelagibacter</taxon>
    </lineage>
</organism>
<protein>
    <recommendedName>
        <fullName evidence="4">phosphoglycolate phosphatase</fullName>
        <ecNumber evidence="4">3.1.3.18</ecNumber>
    </recommendedName>
</protein>
<dbReference type="InterPro" id="IPR041492">
    <property type="entry name" value="HAD_2"/>
</dbReference>
<evidence type="ECO:0000256" key="3">
    <source>
        <dbReference type="ARBA" id="ARBA00006171"/>
    </source>
</evidence>
<evidence type="ECO:0000256" key="1">
    <source>
        <dbReference type="ARBA" id="ARBA00000830"/>
    </source>
</evidence>
<dbReference type="InterPro" id="IPR006439">
    <property type="entry name" value="HAD-SF_hydro_IA"/>
</dbReference>
<dbReference type="PANTHER" id="PTHR43434:SF1">
    <property type="entry name" value="PHOSPHOGLYCOLATE PHOSPHATASE"/>
    <property type="match status" value="1"/>
</dbReference>
<dbReference type="Gene3D" id="1.10.150.240">
    <property type="entry name" value="Putative phosphatase, domain 2"/>
    <property type="match status" value="1"/>
</dbReference>
<evidence type="ECO:0000256" key="4">
    <source>
        <dbReference type="ARBA" id="ARBA00013078"/>
    </source>
</evidence>
<dbReference type="PANTHER" id="PTHR43434">
    <property type="entry name" value="PHOSPHOGLYCOLATE PHOSPHATASE"/>
    <property type="match status" value="1"/>
</dbReference>